<dbReference type="PANTHER" id="PTHR23155">
    <property type="entry name" value="DISEASE RESISTANCE PROTEIN RP"/>
    <property type="match status" value="1"/>
</dbReference>
<dbReference type="SUPFAM" id="SSF52540">
    <property type="entry name" value="P-loop containing nucleoside triphosphate hydrolases"/>
    <property type="match status" value="3"/>
</dbReference>
<feature type="domain" description="Disease resistance protein winged helix" evidence="4">
    <location>
        <begin position="434"/>
        <end position="472"/>
    </location>
</feature>
<proteinExistence type="predicted"/>
<protein>
    <submittedName>
        <fullName evidence="5">Pi-ta-like</fullName>
    </submittedName>
</protein>
<dbReference type="InterPro" id="IPR044974">
    <property type="entry name" value="Disease_R_plants"/>
</dbReference>
<name>A0A679BCZ9_ORYNI</name>
<dbReference type="GO" id="GO:0098542">
    <property type="term" value="P:defense response to other organism"/>
    <property type="evidence" value="ECO:0007669"/>
    <property type="project" value="TreeGrafter"/>
</dbReference>
<dbReference type="AlphaFoldDB" id="A0A679BCZ9"/>
<dbReference type="InterPro" id="IPR036388">
    <property type="entry name" value="WH-like_DNA-bd_sf"/>
</dbReference>
<dbReference type="PRINTS" id="PR00364">
    <property type="entry name" value="DISEASERSIST"/>
</dbReference>
<dbReference type="InterPro" id="IPR058922">
    <property type="entry name" value="WHD_DRP"/>
</dbReference>
<evidence type="ECO:0000259" key="3">
    <source>
        <dbReference type="Pfam" id="PF00931"/>
    </source>
</evidence>
<feature type="region of interest" description="Disordered" evidence="2">
    <location>
        <begin position="310"/>
        <end position="353"/>
    </location>
</feature>
<feature type="domain" description="NB-ARC" evidence="3">
    <location>
        <begin position="3"/>
        <end position="93"/>
    </location>
</feature>
<dbReference type="InterPro" id="IPR027417">
    <property type="entry name" value="P-loop_NTPase"/>
</dbReference>
<feature type="domain" description="NB-ARC" evidence="3">
    <location>
        <begin position="219"/>
        <end position="311"/>
    </location>
</feature>
<feature type="compositionally biased region" description="Polar residues" evidence="2">
    <location>
        <begin position="152"/>
        <end position="167"/>
    </location>
</feature>
<sequence length="478" mass="54054">MKELTKWVTNETYQDGVLSVLGFGGVGKTTIATALYRQLGYQFDRRAMVTVSQSSDVEAILRSILEQVMPQSKDGQELQGGHASQKKRLHQAVISYLHPLMPKALRRRSSSNSNSDNSKIREGKLTRLPRALTLDRQYDHDPQDGNDAAAGSSETVVTTPATKGTATSDEKPTSVIATIRGAFTPWDRRRHPPQDDKGGSTSGSGKEAINIQTMNKPGEKNIQTMKRDGLSKLLQEHLNQKRYFLLIDDVWSATTWEQIRKHLPTDNLSYRIIVTTRFQAVATACKRKESDRIHKVDVLRGKKPEKLFNEVESESRISKDGERKEIDDGEQKEREGQQKEIDGEQKERDGQQKDIVRPRRIWEMCSGLPLAIVTMAGHVACNSDKDETHWLNVCKSLVPESGRDMTQEGVTRILGHCYNDMPAELRTCSLYLSIFPKGNKISRKRLTRRWIAEGFVSEKQGQSVEDVAEACFCWKYSY</sequence>
<dbReference type="EMBL" id="AP018876">
    <property type="protein sequence ID" value="BBF89912.1"/>
    <property type="molecule type" value="Genomic_DNA"/>
</dbReference>
<accession>A0A679BCZ9</accession>
<dbReference type="Pfam" id="PF00931">
    <property type="entry name" value="NB-ARC"/>
    <property type="match status" value="2"/>
</dbReference>
<dbReference type="Gene3D" id="3.40.50.300">
    <property type="entry name" value="P-loop containing nucleotide triphosphate hydrolases"/>
    <property type="match status" value="2"/>
</dbReference>
<feature type="region of interest" description="Disordered" evidence="2">
    <location>
        <begin position="103"/>
        <end position="207"/>
    </location>
</feature>
<reference evidence="5" key="1">
    <citation type="submission" date="2018-08" db="EMBL/GenBank/DDBJ databases">
        <title>Oryza nivara genomic DNA, chromosome 11, BAC clone:BBa0090K11.</title>
        <authorList>
            <person name="Wu J."/>
            <person name="Kanamori H."/>
        </authorList>
    </citation>
    <scope>NUCLEOTIDE SEQUENCE</scope>
    <source>
        <strain evidence="5">W0106</strain>
    </source>
</reference>
<dbReference type="Gene3D" id="1.10.10.10">
    <property type="entry name" value="Winged helix-like DNA-binding domain superfamily/Winged helix DNA-binding domain"/>
    <property type="match status" value="1"/>
</dbReference>
<keyword evidence="1" id="KW-0611">Plant defense</keyword>
<dbReference type="GO" id="GO:0043531">
    <property type="term" value="F:ADP binding"/>
    <property type="evidence" value="ECO:0007669"/>
    <property type="project" value="InterPro"/>
</dbReference>
<dbReference type="Pfam" id="PF23559">
    <property type="entry name" value="WHD_DRP"/>
    <property type="match status" value="1"/>
</dbReference>
<evidence type="ECO:0000256" key="1">
    <source>
        <dbReference type="ARBA" id="ARBA00022821"/>
    </source>
</evidence>
<evidence type="ECO:0000256" key="2">
    <source>
        <dbReference type="SAM" id="MobiDB-lite"/>
    </source>
</evidence>
<evidence type="ECO:0000259" key="4">
    <source>
        <dbReference type="Pfam" id="PF23559"/>
    </source>
</evidence>
<dbReference type="PANTHER" id="PTHR23155:SF1013">
    <property type="entry name" value="DISEASE RESISTANCE PROTEIN PIK6-NP"/>
    <property type="match status" value="1"/>
</dbReference>
<evidence type="ECO:0000313" key="5">
    <source>
        <dbReference type="EMBL" id="BBF89912.1"/>
    </source>
</evidence>
<dbReference type="InterPro" id="IPR002182">
    <property type="entry name" value="NB-ARC"/>
</dbReference>
<organism evidence="5">
    <name type="scientific">Oryza nivara</name>
    <name type="common">Indian wild rice</name>
    <name type="synonym">Oryza sativa f. spontanea</name>
    <dbReference type="NCBI Taxonomy" id="4536"/>
    <lineage>
        <taxon>Eukaryota</taxon>
        <taxon>Viridiplantae</taxon>
        <taxon>Streptophyta</taxon>
        <taxon>Embryophyta</taxon>
        <taxon>Tracheophyta</taxon>
        <taxon>Spermatophyta</taxon>
        <taxon>Magnoliopsida</taxon>
        <taxon>Liliopsida</taxon>
        <taxon>Poales</taxon>
        <taxon>Poaceae</taxon>
        <taxon>BOP clade</taxon>
        <taxon>Oryzoideae</taxon>
        <taxon>Oryzeae</taxon>
        <taxon>Oryzinae</taxon>
        <taxon>Oryza</taxon>
    </lineage>
</organism>
<gene>
    <name evidence="5" type="primary">BBa0090K11.11</name>
</gene>